<accession>A0A8B7NNI5</accession>
<evidence type="ECO:0000313" key="1">
    <source>
        <dbReference type="Proteomes" id="UP000694843"/>
    </source>
</evidence>
<dbReference type="Gene3D" id="3.90.1720.30">
    <property type="entry name" value="PPPDE domains"/>
    <property type="match status" value="1"/>
</dbReference>
<organism evidence="1 2">
    <name type="scientific">Hyalella azteca</name>
    <name type="common">Amphipod</name>
    <dbReference type="NCBI Taxonomy" id="294128"/>
    <lineage>
        <taxon>Eukaryota</taxon>
        <taxon>Metazoa</taxon>
        <taxon>Ecdysozoa</taxon>
        <taxon>Arthropoda</taxon>
        <taxon>Crustacea</taxon>
        <taxon>Multicrustacea</taxon>
        <taxon>Malacostraca</taxon>
        <taxon>Eumalacostraca</taxon>
        <taxon>Peracarida</taxon>
        <taxon>Amphipoda</taxon>
        <taxon>Senticaudata</taxon>
        <taxon>Talitrida</taxon>
        <taxon>Talitroidea</taxon>
        <taxon>Hyalellidae</taxon>
        <taxon>Hyalella</taxon>
    </lineage>
</organism>
<dbReference type="InterPro" id="IPR042266">
    <property type="entry name" value="PPPDE_sf"/>
</dbReference>
<reference evidence="2" key="1">
    <citation type="submission" date="2025-08" db="UniProtKB">
        <authorList>
            <consortium name="RefSeq"/>
        </authorList>
    </citation>
    <scope>IDENTIFICATION</scope>
    <source>
        <tissue evidence="2">Whole organism</tissue>
    </source>
</reference>
<evidence type="ECO:0000313" key="2">
    <source>
        <dbReference type="RefSeq" id="XP_018015259.1"/>
    </source>
</evidence>
<dbReference type="KEGG" id="hazt:108672143"/>
<dbReference type="RefSeq" id="XP_018015259.1">
    <property type="nucleotide sequence ID" value="XM_018159770.2"/>
</dbReference>
<dbReference type="Proteomes" id="UP000694843">
    <property type="component" value="Unplaced"/>
</dbReference>
<sequence>MENGRASRRAALLIGVGSSSTIFFDPRTEQELGLVYKISPDQLWATMLRCAEVDGEDLGAVDVYKVPLESSQKSPAENSVFSLIFDAFHMFVTIRIGRAYWSFERYAEGIFVQRSRHADAVINKSMKKDRVKGCSLLQTRRSESLGVSNELDTVEDLISVLKNEFNAIINSQFHVLFNNCQHFVQKFVLQMGFDYKMRNLFIQE</sequence>
<keyword evidence="1" id="KW-1185">Reference proteome</keyword>
<dbReference type="AlphaFoldDB" id="A0A8B7NNI5"/>
<gene>
    <name evidence="2" type="primary">LOC108672143</name>
</gene>
<dbReference type="GeneID" id="108672143"/>
<protein>
    <submittedName>
        <fullName evidence="2">Uncharacterized protein LOC108672143</fullName>
    </submittedName>
</protein>
<dbReference type="OrthoDB" id="6381337at2759"/>
<name>A0A8B7NNI5_HYAAZ</name>
<proteinExistence type="predicted"/>